<sequence length="108" mass="12296">MCGGELRISLSITSITAMTAGQFELICLHVNIADRIDAPAKCEFRCVSRLFFKQKVRLWKTINAAVTCQTLRQLQRAILTSGVLQIHENARPHNVVVTQQLLEQFKWE</sequence>
<gene>
    <name evidence="1" type="ORF">AVEN_147402_1</name>
</gene>
<evidence type="ECO:0008006" key="3">
    <source>
        <dbReference type="Google" id="ProtNLM"/>
    </source>
</evidence>
<keyword evidence="2" id="KW-1185">Reference proteome</keyword>
<dbReference type="AlphaFoldDB" id="A0A4Y2DN96"/>
<accession>A0A4Y2DN96</accession>
<comment type="caution">
    <text evidence="1">The sequence shown here is derived from an EMBL/GenBank/DDBJ whole genome shotgun (WGS) entry which is preliminary data.</text>
</comment>
<name>A0A4Y2DN96_ARAVE</name>
<protein>
    <recommendedName>
        <fullName evidence="3">Histone-lysine N-methyltransferase SETMAR</fullName>
    </recommendedName>
</protein>
<evidence type="ECO:0000313" key="1">
    <source>
        <dbReference type="EMBL" id="GBM18272.1"/>
    </source>
</evidence>
<dbReference type="EMBL" id="BGPR01000401">
    <property type="protein sequence ID" value="GBM18272.1"/>
    <property type="molecule type" value="Genomic_DNA"/>
</dbReference>
<organism evidence="1 2">
    <name type="scientific">Araneus ventricosus</name>
    <name type="common">Orbweaver spider</name>
    <name type="synonym">Epeira ventricosa</name>
    <dbReference type="NCBI Taxonomy" id="182803"/>
    <lineage>
        <taxon>Eukaryota</taxon>
        <taxon>Metazoa</taxon>
        <taxon>Ecdysozoa</taxon>
        <taxon>Arthropoda</taxon>
        <taxon>Chelicerata</taxon>
        <taxon>Arachnida</taxon>
        <taxon>Araneae</taxon>
        <taxon>Araneomorphae</taxon>
        <taxon>Entelegynae</taxon>
        <taxon>Araneoidea</taxon>
        <taxon>Araneidae</taxon>
        <taxon>Araneus</taxon>
    </lineage>
</organism>
<proteinExistence type="predicted"/>
<dbReference type="Proteomes" id="UP000499080">
    <property type="component" value="Unassembled WGS sequence"/>
</dbReference>
<evidence type="ECO:0000313" key="2">
    <source>
        <dbReference type="Proteomes" id="UP000499080"/>
    </source>
</evidence>
<reference evidence="1 2" key="1">
    <citation type="journal article" date="2019" name="Sci. Rep.">
        <title>Orb-weaving spider Araneus ventricosus genome elucidates the spidroin gene catalogue.</title>
        <authorList>
            <person name="Kono N."/>
            <person name="Nakamura H."/>
            <person name="Ohtoshi R."/>
            <person name="Moran D.A.P."/>
            <person name="Shinohara A."/>
            <person name="Yoshida Y."/>
            <person name="Fujiwara M."/>
            <person name="Mori M."/>
            <person name="Tomita M."/>
            <person name="Arakawa K."/>
        </authorList>
    </citation>
    <scope>NUCLEOTIDE SEQUENCE [LARGE SCALE GENOMIC DNA]</scope>
</reference>